<evidence type="ECO:0000313" key="2">
    <source>
        <dbReference type="Proteomes" id="UP000008385"/>
    </source>
</evidence>
<dbReference type="RefSeq" id="WP_013899942.1">
    <property type="nucleotide sequence ID" value="NC_015677.1"/>
</dbReference>
<evidence type="ECO:0008006" key="3">
    <source>
        <dbReference type="Google" id="ProtNLM"/>
    </source>
</evidence>
<dbReference type="STRING" id="365046.Rta_06310"/>
<dbReference type="EMBL" id="CP000245">
    <property type="protein sequence ID" value="AEG91709.1"/>
    <property type="molecule type" value="Genomic_DNA"/>
</dbReference>
<proteinExistence type="predicted"/>
<evidence type="ECO:0000313" key="1">
    <source>
        <dbReference type="EMBL" id="AEG91709.1"/>
    </source>
</evidence>
<sequence>MIPADITPLETRQFELVIRRSGANPAAFELRKFRSLAGTGYKVRVVGRGAATVYEMDDPTSWIGPFSQDVEKGLFGTDAEVALPPAVASGLAEVEKGLARKGLPGALAILNRRVPHRFTAVYRLEGQFLHNVAAVDKHLHLEPLDLKVVPFKDSFCQFVLRDGLFLTRDSGTDTRLSGHPYRGVMGCYVGVPIRERQGRLAGTLCHFDLDSHDIEDDEYLLLDRAAKLMPAFLGP</sequence>
<dbReference type="eggNOG" id="COG2203">
    <property type="taxonomic scope" value="Bacteria"/>
</dbReference>
<dbReference type="SUPFAM" id="SSF55781">
    <property type="entry name" value="GAF domain-like"/>
    <property type="match status" value="1"/>
</dbReference>
<accession>F5XWU8</accession>
<organism evidence="1 2">
    <name type="scientific">Ramlibacter tataouinensis (strain ATCC BAA-407 / DSM 14655 / LMG 21543 / TTB310)</name>
    <dbReference type="NCBI Taxonomy" id="365046"/>
    <lineage>
        <taxon>Bacteria</taxon>
        <taxon>Pseudomonadati</taxon>
        <taxon>Pseudomonadota</taxon>
        <taxon>Betaproteobacteria</taxon>
        <taxon>Burkholderiales</taxon>
        <taxon>Comamonadaceae</taxon>
        <taxon>Ramlibacter</taxon>
    </lineage>
</organism>
<gene>
    <name evidence="1" type="ordered locus">Rta_06310</name>
</gene>
<protein>
    <recommendedName>
        <fullName evidence="3">GAF domain-containing protein</fullName>
    </recommendedName>
</protein>
<dbReference type="KEGG" id="rta:Rta_06310"/>
<keyword evidence="2" id="KW-1185">Reference proteome</keyword>
<dbReference type="HOGENOM" id="CLU_1179437_0_0_4"/>
<dbReference type="AlphaFoldDB" id="F5XWU8"/>
<name>F5XWU8_RAMTT</name>
<dbReference type="PATRIC" id="fig|365046.3.peg.646"/>
<reference evidence="2" key="1">
    <citation type="submission" date="2006-01" db="EMBL/GenBank/DDBJ databases">
        <title>Genome of the cyst-dividing bacterium Ramlibacter tataouinensis.</title>
        <authorList>
            <person name="Barakat M."/>
            <person name="Ortet P."/>
            <person name="De Luca G."/>
            <person name="Jourlin-Castelli C."/>
            <person name="Ansaldi M."/>
            <person name="Py B."/>
            <person name="Fichant G."/>
            <person name="Coutinho P."/>
            <person name="Voulhoux R."/>
            <person name="Bastien O."/>
            <person name="Roy S."/>
            <person name="Marechal E."/>
            <person name="Henrissat B."/>
            <person name="Quentin Y."/>
            <person name="Noirot P."/>
            <person name="Filloux A."/>
            <person name="Mejean V."/>
            <person name="DuBow M."/>
            <person name="Barras F."/>
            <person name="Heulin T."/>
        </authorList>
    </citation>
    <scope>NUCLEOTIDE SEQUENCE [LARGE SCALE GENOMIC DNA]</scope>
    <source>
        <strain evidence="2">ATCC BAA-407 / DSM 14655 / LMG 21543 / TTB310</strain>
    </source>
</reference>
<reference evidence="1 2" key="2">
    <citation type="journal article" date="2011" name="PLoS ONE">
        <title>The Cyst-Dividing Bacterium Ramlibacter tataouinensis TTB310 Genome Reveals a Well-Stocked Toolbox for Adaptation to a Desert Environment.</title>
        <authorList>
            <person name="De Luca G."/>
            <person name="Barakat M."/>
            <person name="Ortet P."/>
            <person name="Fochesato S."/>
            <person name="Jourlin-Castelli C."/>
            <person name="Ansaldi M."/>
            <person name="Py B."/>
            <person name="Fichant G."/>
            <person name="Coutinho P.M."/>
            <person name="Voulhoux R."/>
            <person name="Bastien O."/>
            <person name="Marechal E."/>
            <person name="Henrissat B."/>
            <person name="Quentin Y."/>
            <person name="Noirot P."/>
            <person name="Filloux A."/>
            <person name="Mejean V."/>
            <person name="Dubow M.S."/>
            <person name="Barras F."/>
            <person name="Barbe V."/>
            <person name="Weissenbach J."/>
            <person name="Mihalcescu I."/>
            <person name="Vermeglio A."/>
            <person name="Achouak W."/>
            <person name="Heulin T."/>
        </authorList>
    </citation>
    <scope>NUCLEOTIDE SEQUENCE [LARGE SCALE GENOMIC DNA]</scope>
    <source>
        <strain evidence="2">ATCC BAA-407 / DSM 14655 / LMG 21543 / TTB310</strain>
    </source>
</reference>
<dbReference type="Proteomes" id="UP000008385">
    <property type="component" value="Chromosome"/>
</dbReference>
<dbReference type="OrthoDB" id="8810170at2"/>